<dbReference type="InterPro" id="IPR001289">
    <property type="entry name" value="NFYA"/>
</dbReference>
<dbReference type="Pfam" id="PF00153">
    <property type="entry name" value="Mito_carr"/>
    <property type="match status" value="3"/>
</dbReference>
<feature type="compositionally biased region" description="Polar residues" evidence="26">
    <location>
        <begin position="795"/>
        <end position="814"/>
    </location>
</feature>
<evidence type="ECO:0000256" key="27">
    <source>
        <dbReference type="SAM" id="SignalP"/>
    </source>
</evidence>
<dbReference type="SMART" id="SM00521">
    <property type="entry name" value="CBF"/>
    <property type="match status" value="1"/>
</dbReference>
<evidence type="ECO:0000256" key="24">
    <source>
        <dbReference type="ARBA" id="ARBA00048998"/>
    </source>
</evidence>
<evidence type="ECO:0000256" key="21">
    <source>
        <dbReference type="ARBA" id="ARBA00048303"/>
    </source>
</evidence>
<feature type="compositionally biased region" description="Low complexity" evidence="26">
    <location>
        <begin position="1066"/>
        <end position="1076"/>
    </location>
</feature>
<comment type="catalytic activity">
    <reaction evidence="19">
        <text>heptanedioate(in) + 2-oxoglutarate(out) = heptanedioate(out) + 2-oxoglutarate(in)</text>
        <dbReference type="Rhea" id="RHEA:71759"/>
        <dbReference type="ChEBI" id="CHEBI:16810"/>
        <dbReference type="ChEBI" id="CHEBI:36165"/>
    </reaction>
</comment>
<keyword evidence="12 25" id="KW-0472">Membrane</keyword>
<dbReference type="PROSITE" id="PS50920">
    <property type="entry name" value="SOLCAR"/>
    <property type="match status" value="3"/>
</dbReference>
<dbReference type="InterPro" id="IPR023395">
    <property type="entry name" value="MCP_dom_sf"/>
</dbReference>
<comment type="catalytic activity">
    <reaction evidence="24">
        <text>hexanedioate(in) + 2-oxoglutarate(out) = hexanedioate(out) + 2-oxoglutarate(in)</text>
        <dbReference type="Rhea" id="RHEA:71743"/>
        <dbReference type="ChEBI" id="CHEBI:16810"/>
        <dbReference type="ChEBI" id="CHEBI:17128"/>
    </reaction>
</comment>
<feature type="compositionally biased region" description="Basic and acidic residues" evidence="26">
    <location>
        <begin position="1137"/>
        <end position="1147"/>
    </location>
</feature>
<comment type="function">
    <text evidence="18">Transports dicarboxylates across the inner membranes of mitochondria by a counter-exchange mechanism. Can transport 2-oxoadipate (2-oxohexanedioate), 2-oxoglutarate, adipate (hexanedioate), glutarate, and to a lesser extent, pimelate (heptanedioate), 2-oxopimelate (2-oxoheptanedioate), 2-aminoadipate (2-aminohexanedioate), oxaloacetate, and citrate. Plays a central role in catabolism of lysine, hydroxylysine, and tryptophan, by transporting common metabolite intermediates (such as 2-oxoadipate) into the mitochondria, where it is converted into acetyl-CoA and can enter the citric acid (TCA) cycle.</text>
</comment>
<dbReference type="Pfam" id="PF02045">
    <property type="entry name" value="CBFB_NFYA"/>
    <property type="match status" value="1"/>
</dbReference>
<organism evidence="28 29">
    <name type="scientific">Caenorhabditis auriculariae</name>
    <dbReference type="NCBI Taxonomy" id="2777116"/>
    <lineage>
        <taxon>Eukaryota</taxon>
        <taxon>Metazoa</taxon>
        <taxon>Ecdysozoa</taxon>
        <taxon>Nematoda</taxon>
        <taxon>Chromadorea</taxon>
        <taxon>Rhabditida</taxon>
        <taxon>Rhabditina</taxon>
        <taxon>Rhabditomorpha</taxon>
        <taxon>Rhabditoidea</taxon>
        <taxon>Rhabditidae</taxon>
        <taxon>Peloderinae</taxon>
        <taxon>Caenorhabditis</taxon>
    </lineage>
</organism>
<feature type="compositionally biased region" description="Basic and acidic residues" evidence="26">
    <location>
        <begin position="1196"/>
        <end position="1207"/>
    </location>
</feature>
<dbReference type="GO" id="GO:0005743">
    <property type="term" value="C:mitochondrial inner membrane"/>
    <property type="evidence" value="ECO:0007669"/>
    <property type="project" value="UniProtKB-SubCell"/>
</dbReference>
<keyword evidence="7" id="KW-0999">Mitochondrion inner membrane</keyword>
<comment type="subcellular location">
    <subcellularLocation>
        <location evidence="2">Mitochondrion inner membrane</location>
        <topology evidence="2">Multi-pass membrane protein</topology>
    </subcellularLocation>
    <subcellularLocation>
        <location evidence="1">Nucleus</location>
    </subcellularLocation>
</comment>
<keyword evidence="10" id="KW-0238">DNA-binding</keyword>
<sequence>MRVLVLILVALLALVQVSNAFRYDRIVYEALLQDLEREYVERELADRVLAKRELVRQQLGERVRRASEKKSYPRNCYFSPIQTSPTLHHNSKSTATPIPIAKHALLSNPTVARSPRVACFVCILPLSASRSFNGADLCLMRSKLEPGPAKNVVLCCRECRSFLTESCVVVVTRSIRSFAADSRWRLSWPGGSMFDASAGFNKKTRLQVGSHDKGMADCIAKTYRSEGMGGFYKGILPPILAETPKRATKFFTFEQYKNVFTHSDVPMALTLSFAGLCSGLTEAIVICPFEVVKVRLQSERNVSIAEQRSTAAMARDIIQKDGFGTSGLYRGLGATLGRHGAWNMVYFGLYHNMKGLIPNAKENPTQNLIGRIALGFTAGSLASVFNIPFDVAKSRIQGPQPDPLTRKYNGTFQTINLIKQEEGVRALYKGLLPKVMRLGPGGAIMLIVYEQALFGGCSTGWDAARGAPKRKTAVGKRVERDATLCYFGTHRSVIGPSPGRTPANLRPFDFASRQSQCSGQMTSESFEKLSQLSDRQFFVLCHWTMSLQQKNSPIKVQCLFHRTRIHLLTPKKSSYLVPALQKLDISKEKGKTAVGGRAGTSRNIEKPIVRLSNGTNPTKAVPRDVRTSERKETKNTQQLKNTQNISTPPNEKSSTFPEIRLSETPSPVLGAAERLYHRLLPNETPSPTPVSAPATSQANAVSSSGGSKHPEQEIPQKTGVQNFPNGMVFLAANGVTSQIVEHRDESGKIFYVLNSSSNPTNNQNGSFTSSYSNNPNSTVSNETLTTPRTSTLPSKDNSGQKGVDHSQSNGNNNHQLIYINGNAFYAVGQGPGADLNAQKNSTTAAPPTKSQYVNPYVIKDQAYERRQNDGKLITTPVGNPVVLKSGKATRTCYAPRYRPKPRAIEFLPKDTPSNATAPPGFKYFKMVHEKDNQNSETRIIKVPQTMTLTELMNQLPQDILAPGSGKKVYLLDDPGNDIEPVQPPNGSLLKKISNQKASDSSAPTKAAPTVAQPIGQPIPMTQPIRVDHRVDHRQQLSMTRRQTHQMVRAAQMNQPVRYNPALHINPSGGPQGQPSQLQRKVPISQPPPVGQTPKVNQPVQAPQLEQAAKEKTKSQESRPPQSTQKSDLSPAGAAAQKQDDNGDESERPAVYVNPLQYERILKRRAMRQKLMAEGRLPKTRSKYLHESRHRHAMARVRGEGGKFDKGRDGKRKRPENEKQAGSDDEEDEDDEDEEEGSFEREPEDSTTPMPQYATIKPRRAQLPGIVRSSTNGTGLSTAPSNGPPGNGTLQKTSQPSMTTRRMMKVMVNQNSMQPLTTAEKDRYADGLSQPVLQPESLTAREYDNINEL</sequence>
<feature type="region of interest" description="Disordered" evidence="26">
    <location>
        <begin position="1311"/>
        <end position="1348"/>
    </location>
</feature>
<comment type="caution">
    <text evidence="28">The sequence shown here is derived from an EMBL/GenBank/DDBJ whole genome shotgun (WGS) entry which is preliminary data.</text>
</comment>
<protein>
    <recommendedName>
        <fullName evidence="16">Mitochondrial 2-oxodicarboxylate carrier</fullName>
    </recommendedName>
    <alternativeName>
        <fullName evidence="17">Solute carrier family 25 member 21</fullName>
    </alternativeName>
</protein>
<evidence type="ECO:0000256" key="16">
    <source>
        <dbReference type="ARBA" id="ARBA00039747"/>
    </source>
</evidence>
<feature type="region of interest" description="Disordered" evidence="26">
    <location>
        <begin position="1059"/>
        <end position="1150"/>
    </location>
</feature>
<evidence type="ECO:0000256" key="22">
    <source>
        <dbReference type="ARBA" id="ARBA00048581"/>
    </source>
</evidence>
<feature type="chain" id="PRO_5035895589" description="Mitochondrial 2-oxodicarboxylate carrier" evidence="27">
    <location>
        <begin position="21"/>
        <end position="1348"/>
    </location>
</feature>
<feature type="repeat" description="Solcar" evidence="25">
    <location>
        <begin position="266"/>
        <end position="356"/>
    </location>
</feature>
<feature type="compositionally biased region" description="Basic and acidic residues" evidence="26">
    <location>
        <begin position="1107"/>
        <end position="1116"/>
    </location>
</feature>
<reference evidence="28" key="1">
    <citation type="submission" date="2020-10" db="EMBL/GenBank/DDBJ databases">
        <authorList>
            <person name="Kikuchi T."/>
        </authorList>
    </citation>
    <scope>NUCLEOTIDE SEQUENCE</scope>
    <source>
        <strain evidence="28">NKZ352</strain>
    </source>
</reference>
<keyword evidence="8" id="KW-1133">Transmembrane helix</keyword>
<keyword evidence="6" id="KW-0677">Repeat</keyword>
<keyword evidence="11" id="KW-0496">Mitochondrion</keyword>
<comment type="catalytic activity">
    <reaction evidence="21">
        <text>L-2-aminoadipate(in) + 2-oxoglutarate(out) = L-2-aminoadipate(out) + 2-oxoglutarate(in)</text>
        <dbReference type="Rhea" id="RHEA:71747"/>
        <dbReference type="ChEBI" id="CHEBI:16810"/>
        <dbReference type="ChEBI" id="CHEBI:58672"/>
    </reaction>
</comment>
<comment type="similarity">
    <text evidence="3">Belongs to the mitochondrial carrier (TC 2.A.29) family.</text>
</comment>
<feature type="repeat" description="Solcar" evidence="25">
    <location>
        <begin position="182"/>
        <end position="259"/>
    </location>
</feature>
<evidence type="ECO:0000256" key="17">
    <source>
        <dbReference type="ARBA" id="ARBA00041874"/>
    </source>
</evidence>
<keyword evidence="14" id="KW-0539">Nucleus</keyword>
<feature type="region of interest" description="Disordered" evidence="26">
    <location>
        <begin position="1171"/>
        <end position="1298"/>
    </location>
</feature>
<evidence type="ECO:0000313" key="28">
    <source>
        <dbReference type="EMBL" id="CAD6185480.1"/>
    </source>
</evidence>
<dbReference type="Gene3D" id="1.50.40.10">
    <property type="entry name" value="Mitochondrial carrier domain"/>
    <property type="match status" value="1"/>
</dbReference>
<feature type="region of interest" description="Disordered" evidence="26">
    <location>
        <begin position="611"/>
        <end position="658"/>
    </location>
</feature>
<gene>
    <name evidence="28" type="ORF">CAUJ_LOCUS1399</name>
</gene>
<evidence type="ECO:0000256" key="8">
    <source>
        <dbReference type="ARBA" id="ARBA00022989"/>
    </source>
</evidence>
<evidence type="ECO:0000256" key="20">
    <source>
        <dbReference type="ARBA" id="ARBA00048003"/>
    </source>
</evidence>
<feature type="compositionally biased region" description="Polar residues" evidence="26">
    <location>
        <begin position="1267"/>
        <end position="1280"/>
    </location>
</feature>
<feature type="compositionally biased region" description="Low complexity" evidence="26">
    <location>
        <begin position="783"/>
        <end position="794"/>
    </location>
</feature>
<evidence type="ECO:0000256" key="7">
    <source>
        <dbReference type="ARBA" id="ARBA00022792"/>
    </source>
</evidence>
<keyword evidence="29" id="KW-1185">Reference proteome</keyword>
<feature type="compositionally biased region" description="Basic and acidic residues" evidence="26">
    <location>
        <begin position="621"/>
        <end position="634"/>
    </location>
</feature>
<feature type="signal peptide" evidence="27">
    <location>
        <begin position="1"/>
        <end position="20"/>
    </location>
</feature>
<dbReference type="GO" id="GO:0003700">
    <property type="term" value="F:DNA-binding transcription factor activity"/>
    <property type="evidence" value="ECO:0007669"/>
    <property type="project" value="InterPro"/>
</dbReference>
<dbReference type="Gene3D" id="6.10.250.2430">
    <property type="match status" value="1"/>
</dbReference>
<dbReference type="PROSITE" id="PS51152">
    <property type="entry name" value="NFYA_HAP2_2"/>
    <property type="match status" value="1"/>
</dbReference>
<dbReference type="OrthoDB" id="434783at2759"/>
<keyword evidence="9" id="KW-0805">Transcription regulation</keyword>
<comment type="catalytic activity">
    <reaction evidence="20">
        <text>citrate(in) + 2-oxoglutarate(out) = citrate(out) + 2-oxoglutarate(in)</text>
        <dbReference type="Rhea" id="RHEA:71763"/>
        <dbReference type="ChEBI" id="CHEBI:16810"/>
        <dbReference type="ChEBI" id="CHEBI:16947"/>
    </reaction>
</comment>
<dbReference type="GO" id="GO:0003677">
    <property type="term" value="F:DNA binding"/>
    <property type="evidence" value="ECO:0007669"/>
    <property type="project" value="UniProtKB-KW"/>
</dbReference>
<evidence type="ECO:0000256" key="6">
    <source>
        <dbReference type="ARBA" id="ARBA00022737"/>
    </source>
</evidence>
<evidence type="ECO:0000256" key="15">
    <source>
        <dbReference type="ARBA" id="ARBA00036018"/>
    </source>
</evidence>
<feature type="region of interest" description="Disordered" evidence="26">
    <location>
        <begin position="757"/>
        <end position="814"/>
    </location>
</feature>
<evidence type="ECO:0000256" key="3">
    <source>
        <dbReference type="ARBA" id="ARBA00006375"/>
    </source>
</evidence>
<evidence type="ECO:0000256" key="12">
    <source>
        <dbReference type="ARBA" id="ARBA00023136"/>
    </source>
</evidence>
<feature type="compositionally biased region" description="Acidic residues" evidence="26">
    <location>
        <begin position="1222"/>
        <end position="1244"/>
    </location>
</feature>
<evidence type="ECO:0000313" key="29">
    <source>
        <dbReference type="Proteomes" id="UP000835052"/>
    </source>
</evidence>
<evidence type="ECO:0000256" key="10">
    <source>
        <dbReference type="ARBA" id="ARBA00023125"/>
    </source>
</evidence>
<keyword evidence="4" id="KW-0813">Transport</keyword>
<name>A0A8S1GVR9_9PELO</name>
<feature type="compositionally biased region" description="Basic and acidic residues" evidence="26">
    <location>
        <begin position="1338"/>
        <end position="1348"/>
    </location>
</feature>
<evidence type="ECO:0000256" key="14">
    <source>
        <dbReference type="ARBA" id="ARBA00023242"/>
    </source>
</evidence>
<evidence type="ECO:0000256" key="23">
    <source>
        <dbReference type="ARBA" id="ARBA00048920"/>
    </source>
</evidence>
<evidence type="ECO:0000256" key="1">
    <source>
        <dbReference type="ARBA" id="ARBA00004123"/>
    </source>
</evidence>
<accession>A0A8S1GVR9</accession>
<dbReference type="GO" id="GO:0005634">
    <property type="term" value="C:nucleus"/>
    <property type="evidence" value="ECO:0007669"/>
    <property type="project" value="UniProtKB-SubCell"/>
</dbReference>
<dbReference type="PANTHER" id="PTHR46356">
    <property type="entry name" value="MITOCHONDRIAL 2-OXODICARBOXYLATE CARRIER"/>
    <property type="match status" value="1"/>
</dbReference>
<evidence type="ECO:0000256" key="5">
    <source>
        <dbReference type="ARBA" id="ARBA00022692"/>
    </source>
</evidence>
<dbReference type="Proteomes" id="UP000835052">
    <property type="component" value="Unassembled WGS sequence"/>
</dbReference>
<feature type="compositionally biased region" description="Polar residues" evidence="26">
    <location>
        <begin position="992"/>
        <end position="1003"/>
    </location>
</feature>
<dbReference type="SUPFAM" id="SSF103506">
    <property type="entry name" value="Mitochondrial carrier"/>
    <property type="match status" value="1"/>
</dbReference>
<feature type="repeat" description="Solcar" evidence="25">
    <location>
        <begin position="366"/>
        <end position="455"/>
    </location>
</feature>
<keyword evidence="5 25" id="KW-0812">Transmembrane</keyword>
<feature type="compositionally biased region" description="Polar residues" evidence="26">
    <location>
        <begin position="635"/>
        <end position="656"/>
    </location>
</feature>
<dbReference type="EMBL" id="CAJGYM010000002">
    <property type="protein sequence ID" value="CAD6185480.1"/>
    <property type="molecule type" value="Genomic_DNA"/>
</dbReference>
<dbReference type="PRINTS" id="PR00616">
    <property type="entry name" value="CCAATSUBUNTB"/>
</dbReference>
<dbReference type="InterPro" id="IPR051752">
    <property type="entry name" value="Mito_2-oxodicarb_carrier"/>
</dbReference>
<evidence type="ECO:0000256" key="18">
    <source>
        <dbReference type="ARBA" id="ARBA00046087"/>
    </source>
</evidence>
<evidence type="ECO:0000256" key="2">
    <source>
        <dbReference type="ARBA" id="ARBA00004448"/>
    </source>
</evidence>
<feature type="region of interest" description="Disordered" evidence="26">
    <location>
        <begin position="680"/>
        <end position="720"/>
    </location>
</feature>
<feature type="compositionally biased region" description="Polar residues" evidence="26">
    <location>
        <begin position="757"/>
        <end position="782"/>
    </location>
</feature>
<dbReference type="InterPro" id="IPR018108">
    <property type="entry name" value="MCP_transmembrane"/>
</dbReference>
<evidence type="ECO:0000256" key="26">
    <source>
        <dbReference type="SAM" id="MobiDB-lite"/>
    </source>
</evidence>
<comment type="catalytic activity">
    <reaction evidence="15">
        <text>2-oxoadipate(in) + 2-oxoglutarate(out) = 2-oxoadipate(out) + 2-oxoglutarate(in)</text>
        <dbReference type="Rhea" id="RHEA:71739"/>
        <dbReference type="ChEBI" id="CHEBI:16810"/>
        <dbReference type="ChEBI" id="CHEBI:57499"/>
    </reaction>
</comment>
<evidence type="ECO:0000256" key="4">
    <source>
        <dbReference type="ARBA" id="ARBA00022448"/>
    </source>
</evidence>
<evidence type="ECO:0000256" key="13">
    <source>
        <dbReference type="ARBA" id="ARBA00023163"/>
    </source>
</evidence>
<comment type="catalytic activity">
    <reaction evidence="23">
        <text>glutarate(in) + 2-oxoglutarate(out) = glutarate(out) + 2-oxoglutarate(in)</text>
        <dbReference type="Rhea" id="RHEA:71751"/>
        <dbReference type="ChEBI" id="CHEBI:16810"/>
        <dbReference type="ChEBI" id="CHEBI:30921"/>
    </reaction>
</comment>
<dbReference type="PANTHER" id="PTHR46356:SF1">
    <property type="entry name" value="MITOCHONDRIAL 2-OXODICARBOXYLATE CARRIER"/>
    <property type="match status" value="1"/>
</dbReference>
<evidence type="ECO:0000256" key="25">
    <source>
        <dbReference type="PROSITE-ProRule" id="PRU00282"/>
    </source>
</evidence>
<keyword evidence="27" id="KW-0732">Signal</keyword>
<comment type="catalytic activity">
    <reaction evidence="22">
        <text>2-oxoheptanedioate(in) + 2-oxoglutarate(out) = 2-oxoheptanedioate(out) + 2-oxoglutarate(in)</text>
        <dbReference type="Rhea" id="RHEA:71755"/>
        <dbReference type="ChEBI" id="CHEBI:16810"/>
        <dbReference type="ChEBI" id="CHEBI:72701"/>
    </reaction>
</comment>
<evidence type="ECO:0000256" key="11">
    <source>
        <dbReference type="ARBA" id="ARBA00023128"/>
    </source>
</evidence>
<feature type="region of interest" description="Disordered" evidence="26">
    <location>
        <begin position="975"/>
        <end position="1025"/>
    </location>
</feature>
<keyword evidence="13" id="KW-0804">Transcription</keyword>
<feature type="compositionally biased region" description="Polar residues" evidence="26">
    <location>
        <begin position="1117"/>
        <end position="1127"/>
    </location>
</feature>
<feature type="compositionally biased region" description="Polar residues" evidence="26">
    <location>
        <begin position="1287"/>
        <end position="1298"/>
    </location>
</feature>
<feature type="compositionally biased region" description="Basic residues" evidence="26">
    <location>
        <begin position="1177"/>
        <end position="1194"/>
    </location>
</feature>
<evidence type="ECO:0000256" key="9">
    <source>
        <dbReference type="ARBA" id="ARBA00023015"/>
    </source>
</evidence>
<proteinExistence type="inferred from homology"/>
<evidence type="ECO:0000256" key="19">
    <source>
        <dbReference type="ARBA" id="ARBA00047537"/>
    </source>
</evidence>